<feature type="domain" description="Carboxylesterase type B" evidence="4">
    <location>
        <begin position="30"/>
        <end position="533"/>
    </location>
</feature>
<dbReference type="InterPro" id="IPR029058">
    <property type="entry name" value="AB_hydrolase_fold"/>
</dbReference>
<dbReference type="PROSITE" id="PS00122">
    <property type="entry name" value="CARBOXYLESTERASE_B_1"/>
    <property type="match status" value="1"/>
</dbReference>
<organism evidence="5 6">
    <name type="scientific">Gnomoniopsis smithogilvyi</name>
    <dbReference type="NCBI Taxonomy" id="1191159"/>
    <lineage>
        <taxon>Eukaryota</taxon>
        <taxon>Fungi</taxon>
        <taxon>Dikarya</taxon>
        <taxon>Ascomycota</taxon>
        <taxon>Pezizomycotina</taxon>
        <taxon>Sordariomycetes</taxon>
        <taxon>Sordariomycetidae</taxon>
        <taxon>Diaporthales</taxon>
        <taxon>Gnomoniaceae</taxon>
        <taxon>Gnomoniopsis</taxon>
    </lineage>
</organism>
<dbReference type="PROSITE" id="PS00941">
    <property type="entry name" value="CARBOXYLESTERASE_B_2"/>
    <property type="match status" value="1"/>
</dbReference>
<dbReference type="GO" id="GO:0016787">
    <property type="term" value="F:hydrolase activity"/>
    <property type="evidence" value="ECO:0007669"/>
    <property type="project" value="UniProtKB-KW"/>
</dbReference>
<evidence type="ECO:0000313" key="6">
    <source>
        <dbReference type="Proteomes" id="UP001140453"/>
    </source>
</evidence>
<dbReference type="InterPro" id="IPR050309">
    <property type="entry name" value="Type-B_Carboxylest/Lipase"/>
</dbReference>
<dbReference type="AlphaFoldDB" id="A0A9W8Z1Z1"/>
<dbReference type="PANTHER" id="PTHR11559">
    <property type="entry name" value="CARBOXYLESTERASE"/>
    <property type="match status" value="1"/>
</dbReference>
<dbReference type="EMBL" id="JAPEVB010000001">
    <property type="protein sequence ID" value="KAJ4396406.1"/>
    <property type="molecule type" value="Genomic_DNA"/>
</dbReference>
<dbReference type="InterPro" id="IPR019826">
    <property type="entry name" value="Carboxylesterase_B_AS"/>
</dbReference>
<dbReference type="InterPro" id="IPR002018">
    <property type="entry name" value="CarbesteraseB"/>
</dbReference>
<name>A0A9W8Z1Z1_9PEZI</name>
<protein>
    <recommendedName>
        <fullName evidence="3">Carboxylic ester hydrolase</fullName>
        <ecNumber evidence="3">3.1.1.-</ecNumber>
    </recommendedName>
</protein>
<evidence type="ECO:0000256" key="1">
    <source>
        <dbReference type="ARBA" id="ARBA00005964"/>
    </source>
</evidence>
<evidence type="ECO:0000313" key="5">
    <source>
        <dbReference type="EMBL" id="KAJ4396406.1"/>
    </source>
</evidence>
<feature type="chain" id="PRO_5041015258" description="Carboxylic ester hydrolase" evidence="3">
    <location>
        <begin position="26"/>
        <end position="542"/>
    </location>
</feature>
<evidence type="ECO:0000259" key="4">
    <source>
        <dbReference type="Pfam" id="PF00135"/>
    </source>
</evidence>
<keyword evidence="2 3" id="KW-0378">Hydrolase</keyword>
<dbReference type="InterPro" id="IPR019819">
    <property type="entry name" value="Carboxylesterase_B_CS"/>
</dbReference>
<sequence>MAGPSVVVKLVLTALLASVLPQIEAVDVTVNLNYSTYVGTAQTGGSGVTEWLGIRYAAPPLGNLRFKRPQNPPVVSTPQPANQHGKVCLATNSPSNDTDTSEDCLFLDVYAPSNATRRSKLPVFLFIQGGGFNVDSTPNQNGTGLINASGNNIIVVNFNYRVGLYGFLTDGDEIAPNNGLFDQRKVMEWVQKYISYFGGDPDHVVLGGASAGAASVSLHLAAYGGRDDGLFHAAAAESVSFATVYTVEQSQWQFDNLAIRLGCVGANPVACLRNKTATEIQDVNYNIPFPGSAAPPLYMYNPVIDGDFIRALTYTAFDEGKFVKVPVIFGDDTNGGTVFVYSNTSTLAQSNMFIKNQFPYITLKDLGTINELYPNPNDTCPGEGCYWRQASNVYGEQRYMCPGLYISSKFTEYGVKASYAYRWNVEDPTQIAEGLGVPHTSEQNAVFGPENTNGLAPASYYPGQENAYAVTVTQAYWASFIRSYNPNTYRVAGSAKWEQWDDDTKPRLLFSTGGNTSIENVAGTSLDTRCNFWYSIGEDIRQ</sequence>
<dbReference type="OrthoDB" id="408631at2759"/>
<comment type="similarity">
    <text evidence="1 3">Belongs to the type-B carboxylesterase/lipase family.</text>
</comment>
<dbReference type="Gene3D" id="3.40.50.1820">
    <property type="entry name" value="alpha/beta hydrolase"/>
    <property type="match status" value="1"/>
</dbReference>
<keyword evidence="3" id="KW-0732">Signal</keyword>
<dbReference type="Proteomes" id="UP001140453">
    <property type="component" value="Unassembled WGS sequence"/>
</dbReference>
<comment type="caution">
    <text evidence="5">The sequence shown here is derived from an EMBL/GenBank/DDBJ whole genome shotgun (WGS) entry which is preliminary data.</text>
</comment>
<keyword evidence="6" id="KW-1185">Reference proteome</keyword>
<dbReference type="SUPFAM" id="SSF53474">
    <property type="entry name" value="alpha/beta-Hydrolases"/>
    <property type="match status" value="1"/>
</dbReference>
<proteinExistence type="inferred from homology"/>
<accession>A0A9W8Z1Z1</accession>
<reference evidence="5" key="1">
    <citation type="submission" date="2022-10" db="EMBL/GenBank/DDBJ databases">
        <title>Tapping the CABI collections for fungal endophytes: first genome assemblies for Collariella, Neodidymelliopsis, Ascochyta clinopodiicola, Didymella pomorum, Didymosphaeria variabile, Neocosmospora piperis and Neocucurbitaria cava.</title>
        <authorList>
            <person name="Hill R."/>
        </authorList>
    </citation>
    <scope>NUCLEOTIDE SEQUENCE</scope>
    <source>
        <strain evidence="5">IMI 355082</strain>
    </source>
</reference>
<gene>
    <name evidence="5" type="ORF">N0V93_000625</name>
</gene>
<feature type="signal peptide" evidence="3">
    <location>
        <begin position="1"/>
        <end position="25"/>
    </location>
</feature>
<dbReference type="EC" id="3.1.1.-" evidence="3"/>
<evidence type="ECO:0000256" key="3">
    <source>
        <dbReference type="RuleBase" id="RU361235"/>
    </source>
</evidence>
<evidence type="ECO:0000256" key="2">
    <source>
        <dbReference type="ARBA" id="ARBA00022801"/>
    </source>
</evidence>
<dbReference type="Pfam" id="PF00135">
    <property type="entry name" value="COesterase"/>
    <property type="match status" value="1"/>
</dbReference>